<sequence length="152" mass="16213">MGPRQVFPRRQALPDSPCLPPEPPGDQQAGPAHQQPPPAKQQAPPRQSPDYSEEDSRCPPWDRASGVWLWGGDGAGREGTAEEAPWVEDGGGSKPLGLLGVADVVACLACRAASLLCLCSWFISPLSVRNELGQMVMCGRGGSWTTHQASMR</sequence>
<protein>
    <submittedName>
        <fullName evidence="1">Uncharacterized protein</fullName>
    </submittedName>
</protein>
<comment type="caution">
    <text evidence="1">The sequence shown here is derived from an EMBL/GenBank/DDBJ whole genome shotgun (WGS) entry which is preliminary data.</text>
</comment>
<dbReference type="EMBL" id="CM023490">
    <property type="protein sequence ID" value="KAH6943577.1"/>
    <property type="molecule type" value="Genomic_DNA"/>
</dbReference>
<name>A0ACB7T7Q4_HYAAI</name>
<reference evidence="1" key="1">
    <citation type="submission" date="2020-05" db="EMBL/GenBank/DDBJ databases">
        <title>Large-scale comparative analyses of tick genomes elucidate their genetic diversity and vector capacities.</title>
        <authorList>
            <person name="Jia N."/>
            <person name="Wang J."/>
            <person name="Shi W."/>
            <person name="Du L."/>
            <person name="Sun Y."/>
            <person name="Zhan W."/>
            <person name="Jiang J."/>
            <person name="Wang Q."/>
            <person name="Zhang B."/>
            <person name="Ji P."/>
            <person name="Sakyi L.B."/>
            <person name="Cui X."/>
            <person name="Yuan T."/>
            <person name="Jiang B."/>
            <person name="Yang W."/>
            <person name="Lam T.T.-Y."/>
            <person name="Chang Q."/>
            <person name="Ding S."/>
            <person name="Wang X."/>
            <person name="Zhu J."/>
            <person name="Ruan X."/>
            <person name="Zhao L."/>
            <person name="Wei J."/>
            <person name="Que T."/>
            <person name="Du C."/>
            <person name="Cheng J."/>
            <person name="Dai P."/>
            <person name="Han X."/>
            <person name="Huang E."/>
            <person name="Gao Y."/>
            <person name="Liu J."/>
            <person name="Shao H."/>
            <person name="Ye R."/>
            <person name="Li L."/>
            <person name="Wei W."/>
            <person name="Wang X."/>
            <person name="Wang C."/>
            <person name="Yang T."/>
            <person name="Huo Q."/>
            <person name="Li W."/>
            <person name="Guo W."/>
            <person name="Chen H."/>
            <person name="Zhou L."/>
            <person name="Ni X."/>
            <person name="Tian J."/>
            <person name="Zhou Y."/>
            <person name="Sheng Y."/>
            <person name="Liu T."/>
            <person name="Pan Y."/>
            <person name="Xia L."/>
            <person name="Li J."/>
            <person name="Zhao F."/>
            <person name="Cao W."/>
        </authorList>
    </citation>
    <scope>NUCLEOTIDE SEQUENCE</scope>
    <source>
        <strain evidence="1">Hyas-2018</strain>
    </source>
</reference>
<proteinExistence type="predicted"/>
<organism evidence="1 2">
    <name type="scientific">Hyalomma asiaticum</name>
    <name type="common">Tick</name>
    <dbReference type="NCBI Taxonomy" id="266040"/>
    <lineage>
        <taxon>Eukaryota</taxon>
        <taxon>Metazoa</taxon>
        <taxon>Ecdysozoa</taxon>
        <taxon>Arthropoda</taxon>
        <taxon>Chelicerata</taxon>
        <taxon>Arachnida</taxon>
        <taxon>Acari</taxon>
        <taxon>Parasitiformes</taxon>
        <taxon>Ixodida</taxon>
        <taxon>Ixodoidea</taxon>
        <taxon>Ixodidae</taxon>
        <taxon>Hyalomminae</taxon>
        <taxon>Hyalomma</taxon>
    </lineage>
</organism>
<evidence type="ECO:0000313" key="1">
    <source>
        <dbReference type="EMBL" id="KAH6943577.1"/>
    </source>
</evidence>
<evidence type="ECO:0000313" key="2">
    <source>
        <dbReference type="Proteomes" id="UP000821845"/>
    </source>
</evidence>
<dbReference type="Proteomes" id="UP000821845">
    <property type="component" value="Chromosome 10"/>
</dbReference>
<keyword evidence="2" id="KW-1185">Reference proteome</keyword>
<gene>
    <name evidence="1" type="ORF">HPB50_024479</name>
</gene>
<accession>A0ACB7T7Q4</accession>